<dbReference type="FunCoup" id="B4MAS8">
    <property type="interactions" value="1814"/>
</dbReference>
<dbReference type="PROSITE" id="PS50920">
    <property type="entry name" value="SOLCAR"/>
    <property type="match status" value="3"/>
</dbReference>
<dbReference type="AlphaFoldDB" id="B4MAS8"/>
<sequence length="408" mass="44979">MKPSATMPEAKYETPANQTTQAKYTMIDPRFRIRPMQQVVSACTGAMITACFMTPLDVIKTRLQAQQSALLSNKCFLYCNGLMDHICPCGPNTPPPTSSHAFTKLSPASASSSSSSSHFTGTIDAFIKISRTEGIGSLWSGLSPTLISALPSTIIYFVAYEQFKARFTDLHYKYLAPVQSSPYSRDIPMLVPLLAGVTARILAVTFVSPIEMIRTKMQSQRMTNAEMIGSIRQVMQSQGILGLWRGLPPTILRDVPFSGIYWTCYEYLKSSFNVVEPTFGFSFVAGAISGSVAASITTPFDVIKTHEQIEFGEKFIFTDNPPKSTPTRSVMDRMASIYRLNGLRGVFSGLGPRLFKVAPACAIMISTFEHSKAFFYHYNVDQHNQALLAINSATKANTTSTYDTRAKD</sequence>
<dbReference type="InterPro" id="IPR023395">
    <property type="entry name" value="MCP_dom_sf"/>
</dbReference>
<feature type="repeat" description="Solcar" evidence="10">
    <location>
        <begin position="277"/>
        <end position="374"/>
    </location>
</feature>
<keyword evidence="14" id="KW-1185">Reference proteome</keyword>
<proteinExistence type="inferred from homology"/>
<feature type="transmembrane region" description="Helical" evidence="12">
    <location>
        <begin position="138"/>
        <end position="159"/>
    </location>
</feature>
<protein>
    <submittedName>
        <fullName evidence="13">Uncharacterized protein, isoform A</fullName>
    </submittedName>
</protein>
<feature type="repeat" description="Solcar" evidence="10">
    <location>
        <begin position="187"/>
        <end position="271"/>
    </location>
</feature>
<dbReference type="EMBL" id="CH940655">
    <property type="protein sequence ID" value="EDW66337.2"/>
    <property type="molecule type" value="Genomic_DNA"/>
</dbReference>
<evidence type="ECO:0000256" key="3">
    <source>
        <dbReference type="ARBA" id="ARBA00022448"/>
    </source>
</evidence>
<gene>
    <name evidence="13" type="primary">Dvir\GJ15972</name>
    <name evidence="13" type="ORF">Dvir_GJ15972</name>
</gene>
<dbReference type="eggNOG" id="KOG0761">
    <property type="taxonomic scope" value="Eukaryota"/>
</dbReference>
<dbReference type="PANTHER" id="PTHR45760:SF2">
    <property type="entry name" value="FI19922P1-RELATED"/>
    <property type="match status" value="1"/>
</dbReference>
<evidence type="ECO:0000256" key="8">
    <source>
        <dbReference type="ARBA" id="ARBA00023128"/>
    </source>
</evidence>
<evidence type="ECO:0000256" key="7">
    <source>
        <dbReference type="ARBA" id="ARBA00022989"/>
    </source>
</evidence>
<evidence type="ECO:0000256" key="5">
    <source>
        <dbReference type="ARBA" id="ARBA00022737"/>
    </source>
</evidence>
<dbReference type="InterPro" id="IPR018108">
    <property type="entry name" value="MCP_transmembrane"/>
</dbReference>
<dbReference type="KEGG" id="dvi:6634491"/>
<dbReference type="SUPFAM" id="SSF103506">
    <property type="entry name" value="Mitochondrial carrier"/>
    <property type="match status" value="1"/>
</dbReference>
<dbReference type="GO" id="GO:1990542">
    <property type="term" value="P:mitochondrial transmembrane transport"/>
    <property type="evidence" value="ECO:0007669"/>
    <property type="project" value="InterPro"/>
</dbReference>
<evidence type="ECO:0000256" key="2">
    <source>
        <dbReference type="ARBA" id="ARBA00006375"/>
    </source>
</evidence>
<comment type="similarity">
    <text evidence="2 11">Belongs to the mitochondrial carrier (TC 2.A.29) family.</text>
</comment>
<dbReference type="PANTHER" id="PTHR45760">
    <property type="entry name" value="FI19922P1-RELATED"/>
    <property type="match status" value="1"/>
</dbReference>
<organism evidence="13 14">
    <name type="scientific">Drosophila virilis</name>
    <name type="common">Fruit fly</name>
    <dbReference type="NCBI Taxonomy" id="7244"/>
    <lineage>
        <taxon>Eukaryota</taxon>
        <taxon>Metazoa</taxon>
        <taxon>Ecdysozoa</taxon>
        <taxon>Arthropoda</taxon>
        <taxon>Hexapoda</taxon>
        <taxon>Insecta</taxon>
        <taxon>Pterygota</taxon>
        <taxon>Neoptera</taxon>
        <taxon>Endopterygota</taxon>
        <taxon>Diptera</taxon>
        <taxon>Brachycera</taxon>
        <taxon>Muscomorpha</taxon>
        <taxon>Ephydroidea</taxon>
        <taxon>Drosophilidae</taxon>
        <taxon>Drosophila</taxon>
    </lineage>
</organism>
<reference evidence="13 14" key="1">
    <citation type="journal article" date="2007" name="Nature">
        <title>Evolution of genes and genomes on the Drosophila phylogeny.</title>
        <authorList>
            <consortium name="Drosophila 12 Genomes Consortium"/>
            <person name="Clark A.G."/>
            <person name="Eisen M.B."/>
            <person name="Smith D.R."/>
            <person name="Bergman C.M."/>
            <person name="Oliver B."/>
            <person name="Markow T.A."/>
            <person name="Kaufman T.C."/>
            <person name="Kellis M."/>
            <person name="Gelbart W."/>
            <person name="Iyer V.N."/>
            <person name="Pollard D.A."/>
            <person name="Sackton T.B."/>
            <person name="Larracuente A.M."/>
            <person name="Singh N.D."/>
            <person name="Abad J.P."/>
            <person name="Abt D.N."/>
            <person name="Adryan B."/>
            <person name="Aguade M."/>
            <person name="Akashi H."/>
            <person name="Anderson W.W."/>
            <person name="Aquadro C.F."/>
            <person name="Ardell D.H."/>
            <person name="Arguello R."/>
            <person name="Artieri C.G."/>
            <person name="Barbash D.A."/>
            <person name="Barker D."/>
            <person name="Barsanti P."/>
            <person name="Batterham P."/>
            <person name="Batzoglou S."/>
            <person name="Begun D."/>
            <person name="Bhutkar A."/>
            <person name="Blanco E."/>
            <person name="Bosak S.A."/>
            <person name="Bradley R.K."/>
            <person name="Brand A.D."/>
            <person name="Brent M.R."/>
            <person name="Brooks A.N."/>
            <person name="Brown R.H."/>
            <person name="Butlin R.K."/>
            <person name="Caggese C."/>
            <person name="Calvi B.R."/>
            <person name="Bernardo de Carvalho A."/>
            <person name="Caspi A."/>
            <person name="Castrezana S."/>
            <person name="Celniker S.E."/>
            <person name="Chang J.L."/>
            <person name="Chapple C."/>
            <person name="Chatterji S."/>
            <person name="Chinwalla A."/>
            <person name="Civetta A."/>
            <person name="Clifton S.W."/>
            <person name="Comeron J.M."/>
            <person name="Costello J.C."/>
            <person name="Coyne J.A."/>
            <person name="Daub J."/>
            <person name="David R.G."/>
            <person name="Delcher A.L."/>
            <person name="Delehaunty K."/>
            <person name="Do C.B."/>
            <person name="Ebling H."/>
            <person name="Edwards K."/>
            <person name="Eickbush T."/>
            <person name="Evans J.D."/>
            <person name="Filipski A."/>
            <person name="Findeiss S."/>
            <person name="Freyhult E."/>
            <person name="Fulton L."/>
            <person name="Fulton R."/>
            <person name="Garcia A.C."/>
            <person name="Gardiner A."/>
            <person name="Garfield D.A."/>
            <person name="Garvin B.E."/>
            <person name="Gibson G."/>
            <person name="Gilbert D."/>
            <person name="Gnerre S."/>
            <person name="Godfrey J."/>
            <person name="Good R."/>
            <person name="Gotea V."/>
            <person name="Gravely B."/>
            <person name="Greenberg A.J."/>
            <person name="Griffiths-Jones S."/>
            <person name="Gross S."/>
            <person name="Guigo R."/>
            <person name="Gustafson E.A."/>
            <person name="Haerty W."/>
            <person name="Hahn M.W."/>
            <person name="Halligan D.L."/>
            <person name="Halpern A.L."/>
            <person name="Halter G.M."/>
            <person name="Han M.V."/>
            <person name="Heger A."/>
            <person name="Hillier L."/>
            <person name="Hinrichs A.S."/>
            <person name="Holmes I."/>
            <person name="Hoskins R.A."/>
            <person name="Hubisz M.J."/>
            <person name="Hultmark D."/>
            <person name="Huntley M.A."/>
            <person name="Jaffe D.B."/>
            <person name="Jagadeeshan S."/>
            <person name="Jeck W.R."/>
            <person name="Johnson J."/>
            <person name="Jones C.D."/>
            <person name="Jordan W.C."/>
            <person name="Karpen G.H."/>
            <person name="Kataoka E."/>
            <person name="Keightley P.D."/>
            <person name="Kheradpour P."/>
            <person name="Kirkness E.F."/>
            <person name="Koerich L.B."/>
            <person name="Kristiansen K."/>
            <person name="Kudrna D."/>
            <person name="Kulathinal R.J."/>
            <person name="Kumar S."/>
            <person name="Kwok R."/>
            <person name="Lander E."/>
            <person name="Langley C.H."/>
            <person name="Lapoint R."/>
            <person name="Lazzaro B.P."/>
            <person name="Lee S.J."/>
            <person name="Levesque L."/>
            <person name="Li R."/>
            <person name="Lin C.F."/>
            <person name="Lin M.F."/>
            <person name="Lindblad-Toh K."/>
            <person name="Llopart A."/>
            <person name="Long M."/>
            <person name="Low L."/>
            <person name="Lozovsky E."/>
            <person name="Lu J."/>
            <person name="Luo M."/>
            <person name="Machado C.A."/>
            <person name="Makalowski W."/>
            <person name="Marzo M."/>
            <person name="Matsuda M."/>
            <person name="Matzkin L."/>
            <person name="McAllister B."/>
            <person name="McBride C.S."/>
            <person name="McKernan B."/>
            <person name="McKernan K."/>
            <person name="Mendez-Lago M."/>
            <person name="Minx P."/>
            <person name="Mollenhauer M.U."/>
            <person name="Montooth K."/>
            <person name="Mount S.M."/>
            <person name="Mu X."/>
            <person name="Myers E."/>
            <person name="Negre B."/>
            <person name="Newfeld S."/>
            <person name="Nielsen R."/>
            <person name="Noor M.A."/>
            <person name="O'Grady P."/>
            <person name="Pachter L."/>
            <person name="Papaceit M."/>
            <person name="Parisi M.J."/>
            <person name="Parisi M."/>
            <person name="Parts L."/>
            <person name="Pedersen J.S."/>
            <person name="Pesole G."/>
            <person name="Phillippy A.M."/>
            <person name="Ponting C.P."/>
            <person name="Pop M."/>
            <person name="Porcelli D."/>
            <person name="Powell J.R."/>
            <person name="Prohaska S."/>
            <person name="Pruitt K."/>
            <person name="Puig M."/>
            <person name="Quesneville H."/>
            <person name="Ram K.R."/>
            <person name="Rand D."/>
            <person name="Rasmussen M.D."/>
            <person name="Reed L.K."/>
            <person name="Reenan R."/>
            <person name="Reily A."/>
            <person name="Remington K.A."/>
            <person name="Rieger T.T."/>
            <person name="Ritchie M.G."/>
            <person name="Robin C."/>
            <person name="Rogers Y.H."/>
            <person name="Rohde C."/>
            <person name="Rozas J."/>
            <person name="Rubenfield M.J."/>
            <person name="Ruiz A."/>
            <person name="Russo S."/>
            <person name="Salzberg S.L."/>
            <person name="Sanchez-Gracia A."/>
            <person name="Saranga D.J."/>
            <person name="Sato H."/>
            <person name="Schaeffer S.W."/>
            <person name="Schatz M.C."/>
            <person name="Schlenke T."/>
            <person name="Schwartz R."/>
            <person name="Segarra C."/>
            <person name="Singh R.S."/>
            <person name="Sirot L."/>
            <person name="Sirota M."/>
            <person name="Sisneros N.B."/>
            <person name="Smith C.D."/>
            <person name="Smith T.F."/>
            <person name="Spieth J."/>
            <person name="Stage D.E."/>
            <person name="Stark A."/>
            <person name="Stephan W."/>
            <person name="Strausberg R.L."/>
            <person name="Strempel S."/>
            <person name="Sturgill D."/>
            <person name="Sutton G."/>
            <person name="Sutton G.G."/>
            <person name="Tao W."/>
            <person name="Teichmann S."/>
            <person name="Tobari Y.N."/>
            <person name="Tomimura Y."/>
            <person name="Tsolas J.M."/>
            <person name="Valente V.L."/>
            <person name="Venter E."/>
            <person name="Venter J.C."/>
            <person name="Vicario S."/>
            <person name="Vieira F.G."/>
            <person name="Vilella A.J."/>
            <person name="Villasante A."/>
            <person name="Walenz B."/>
            <person name="Wang J."/>
            <person name="Wasserman M."/>
            <person name="Watts T."/>
            <person name="Wilson D."/>
            <person name="Wilson R.K."/>
            <person name="Wing R.A."/>
            <person name="Wolfner M.F."/>
            <person name="Wong A."/>
            <person name="Wong G.K."/>
            <person name="Wu C.I."/>
            <person name="Wu G."/>
            <person name="Yamamoto D."/>
            <person name="Yang H.P."/>
            <person name="Yang S.P."/>
            <person name="Yorke J.A."/>
            <person name="Yoshida K."/>
            <person name="Zdobnov E."/>
            <person name="Zhang P."/>
            <person name="Zhang Y."/>
            <person name="Zimin A.V."/>
            <person name="Baldwin J."/>
            <person name="Abdouelleil A."/>
            <person name="Abdulkadir J."/>
            <person name="Abebe A."/>
            <person name="Abera B."/>
            <person name="Abreu J."/>
            <person name="Acer S.C."/>
            <person name="Aftuck L."/>
            <person name="Alexander A."/>
            <person name="An P."/>
            <person name="Anderson E."/>
            <person name="Anderson S."/>
            <person name="Arachi H."/>
            <person name="Azer M."/>
            <person name="Bachantsang P."/>
            <person name="Barry A."/>
            <person name="Bayul T."/>
            <person name="Berlin A."/>
            <person name="Bessette D."/>
            <person name="Bloom T."/>
            <person name="Blye J."/>
            <person name="Boguslavskiy L."/>
            <person name="Bonnet C."/>
            <person name="Boukhgalter B."/>
            <person name="Bourzgui I."/>
            <person name="Brown A."/>
            <person name="Cahill P."/>
            <person name="Channer S."/>
            <person name="Cheshatsang Y."/>
            <person name="Chuda L."/>
            <person name="Citroen M."/>
            <person name="Collymore A."/>
            <person name="Cooke P."/>
            <person name="Costello M."/>
            <person name="D'Aco K."/>
            <person name="Daza R."/>
            <person name="De Haan G."/>
            <person name="DeGray S."/>
            <person name="DeMaso C."/>
            <person name="Dhargay N."/>
            <person name="Dooley K."/>
            <person name="Dooley E."/>
            <person name="Doricent M."/>
            <person name="Dorje P."/>
            <person name="Dorjee K."/>
            <person name="Dupes A."/>
            <person name="Elong R."/>
            <person name="Falk J."/>
            <person name="Farina A."/>
            <person name="Faro S."/>
            <person name="Ferguson D."/>
            <person name="Fisher S."/>
            <person name="Foley C.D."/>
            <person name="Franke A."/>
            <person name="Friedrich D."/>
            <person name="Gadbois L."/>
            <person name="Gearin G."/>
            <person name="Gearin C.R."/>
            <person name="Giannoukos G."/>
            <person name="Goode T."/>
            <person name="Graham J."/>
            <person name="Grandbois E."/>
            <person name="Grewal S."/>
            <person name="Gyaltsen K."/>
            <person name="Hafez N."/>
            <person name="Hagos B."/>
            <person name="Hall J."/>
            <person name="Henson C."/>
            <person name="Hollinger A."/>
            <person name="Honan T."/>
            <person name="Huard M.D."/>
            <person name="Hughes L."/>
            <person name="Hurhula B."/>
            <person name="Husby M.E."/>
            <person name="Kamat A."/>
            <person name="Kanga B."/>
            <person name="Kashin S."/>
            <person name="Khazanovich D."/>
            <person name="Kisner P."/>
            <person name="Lance K."/>
            <person name="Lara M."/>
            <person name="Lee W."/>
            <person name="Lennon N."/>
            <person name="Letendre F."/>
            <person name="LeVine R."/>
            <person name="Lipovsky A."/>
            <person name="Liu X."/>
            <person name="Liu J."/>
            <person name="Liu S."/>
            <person name="Lokyitsang T."/>
            <person name="Lokyitsang Y."/>
            <person name="Lubonja R."/>
            <person name="Lui A."/>
            <person name="MacDonald P."/>
            <person name="Magnisalis V."/>
            <person name="Maru K."/>
            <person name="Matthews C."/>
            <person name="McCusker W."/>
            <person name="McDonough S."/>
            <person name="Mehta T."/>
            <person name="Meldrim J."/>
            <person name="Meneus L."/>
            <person name="Mihai O."/>
            <person name="Mihalev A."/>
            <person name="Mihova T."/>
            <person name="Mittelman R."/>
            <person name="Mlenga V."/>
            <person name="Montmayeur A."/>
            <person name="Mulrain L."/>
            <person name="Navidi A."/>
            <person name="Naylor J."/>
            <person name="Negash T."/>
            <person name="Nguyen T."/>
            <person name="Nguyen N."/>
            <person name="Nicol R."/>
            <person name="Norbu C."/>
            <person name="Norbu N."/>
            <person name="Novod N."/>
            <person name="O'Neill B."/>
            <person name="Osman S."/>
            <person name="Markiewicz E."/>
            <person name="Oyono O.L."/>
            <person name="Patti C."/>
            <person name="Phunkhang P."/>
            <person name="Pierre F."/>
            <person name="Priest M."/>
            <person name="Raghuraman S."/>
            <person name="Rege F."/>
            <person name="Reyes R."/>
            <person name="Rise C."/>
            <person name="Rogov P."/>
            <person name="Ross K."/>
            <person name="Ryan E."/>
            <person name="Settipalli S."/>
            <person name="Shea T."/>
            <person name="Sherpa N."/>
            <person name="Shi L."/>
            <person name="Shih D."/>
            <person name="Sparrow T."/>
            <person name="Spaulding J."/>
            <person name="Stalker J."/>
            <person name="Stange-Thomann N."/>
            <person name="Stavropoulos S."/>
            <person name="Stone C."/>
            <person name="Strader C."/>
            <person name="Tesfaye S."/>
            <person name="Thomson T."/>
            <person name="Thoulutsang Y."/>
            <person name="Thoulutsang D."/>
            <person name="Topham K."/>
            <person name="Topping I."/>
            <person name="Tsamla T."/>
            <person name="Vassiliev H."/>
            <person name="Vo A."/>
            <person name="Wangchuk T."/>
            <person name="Wangdi T."/>
            <person name="Weiand M."/>
            <person name="Wilkinson J."/>
            <person name="Wilson A."/>
            <person name="Yadav S."/>
            <person name="Young G."/>
            <person name="Yu Q."/>
            <person name="Zembek L."/>
            <person name="Zhong D."/>
            <person name="Zimmer A."/>
            <person name="Zwirko Z."/>
            <person name="Jaffe D.B."/>
            <person name="Alvarez P."/>
            <person name="Brockman W."/>
            <person name="Butler J."/>
            <person name="Chin C."/>
            <person name="Gnerre S."/>
            <person name="Grabherr M."/>
            <person name="Kleber M."/>
            <person name="Mauceli E."/>
            <person name="MacCallum I."/>
        </authorList>
    </citation>
    <scope>NUCLEOTIDE SEQUENCE [LARGE SCALE GENOMIC DNA]</scope>
    <source>
        <strain evidence="14">Tucson 15010-1051.87</strain>
    </source>
</reference>
<keyword evidence="4 10" id="KW-0812">Transmembrane</keyword>
<dbReference type="FunFam" id="1.50.40.10:FF:000141">
    <property type="entry name" value="Mitochondrial carrier protein MTM1"/>
    <property type="match status" value="1"/>
</dbReference>
<accession>B4MAS8</accession>
<dbReference type="Gene3D" id="1.50.40.10">
    <property type="entry name" value="Mitochondrial carrier domain"/>
    <property type="match status" value="2"/>
</dbReference>
<feature type="transmembrane region" description="Helical" evidence="12">
    <location>
        <begin position="189"/>
        <end position="213"/>
    </location>
</feature>
<evidence type="ECO:0000256" key="4">
    <source>
        <dbReference type="ARBA" id="ARBA00022692"/>
    </source>
</evidence>
<keyword evidence="5" id="KW-0677">Repeat</keyword>
<dbReference type="OrthoDB" id="1747031at2759"/>
<dbReference type="GO" id="GO:0005743">
    <property type="term" value="C:mitochondrial inner membrane"/>
    <property type="evidence" value="ECO:0007669"/>
    <property type="project" value="UniProtKB-SubCell"/>
</dbReference>
<keyword evidence="9 10" id="KW-0472">Membrane</keyword>
<dbReference type="InParanoid" id="B4MAS8"/>
<keyword evidence="6" id="KW-0999">Mitochondrion inner membrane</keyword>
<dbReference type="Proteomes" id="UP000008792">
    <property type="component" value="Unassembled WGS sequence"/>
</dbReference>
<comment type="subcellular location">
    <subcellularLocation>
        <location evidence="1">Mitochondrion inner membrane</location>
        <topology evidence="1">Multi-pass membrane protein</topology>
    </subcellularLocation>
</comment>
<dbReference type="Pfam" id="PF00153">
    <property type="entry name" value="Mito_carr"/>
    <property type="match status" value="4"/>
</dbReference>
<keyword evidence="3 11" id="KW-0813">Transport</keyword>
<keyword evidence="7 12" id="KW-1133">Transmembrane helix</keyword>
<evidence type="ECO:0000256" key="1">
    <source>
        <dbReference type="ARBA" id="ARBA00004448"/>
    </source>
</evidence>
<evidence type="ECO:0000313" key="14">
    <source>
        <dbReference type="Proteomes" id="UP000008792"/>
    </source>
</evidence>
<keyword evidence="8" id="KW-0496">Mitochondrion</keyword>
<dbReference type="HOGENOM" id="CLU_015166_0_0_1"/>
<dbReference type="InterPro" id="IPR045315">
    <property type="entry name" value="Mtm1-like"/>
</dbReference>
<evidence type="ECO:0000256" key="11">
    <source>
        <dbReference type="RuleBase" id="RU000488"/>
    </source>
</evidence>
<evidence type="ECO:0000256" key="9">
    <source>
        <dbReference type="ARBA" id="ARBA00023136"/>
    </source>
</evidence>
<evidence type="ECO:0000256" key="10">
    <source>
        <dbReference type="PROSITE-ProRule" id="PRU00282"/>
    </source>
</evidence>
<feature type="repeat" description="Solcar" evidence="10">
    <location>
        <begin position="33"/>
        <end position="166"/>
    </location>
</feature>
<name>B4MAS8_DROVI</name>
<evidence type="ECO:0000256" key="12">
    <source>
        <dbReference type="SAM" id="Phobius"/>
    </source>
</evidence>
<evidence type="ECO:0000256" key="6">
    <source>
        <dbReference type="ARBA" id="ARBA00022792"/>
    </source>
</evidence>
<evidence type="ECO:0000313" key="13">
    <source>
        <dbReference type="EMBL" id="EDW66337.2"/>
    </source>
</evidence>